<name>A0A841G4F1_9ACTN</name>
<dbReference type="Gene3D" id="3.40.50.1820">
    <property type="entry name" value="alpha/beta hydrolase"/>
    <property type="match status" value="1"/>
</dbReference>
<evidence type="ECO:0000313" key="4">
    <source>
        <dbReference type="Proteomes" id="UP000548476"/>
    </source>
</evidence>
<feature type="domain" description="AB hydrolase-1" evidence="2">
    <location>
        <begin position="142"/>
        <end position="255"/>
    </location>
</feature>
<gene>
    <name evidence="3" type="ORF">HNR73_006879</name>
</gene>
<dbReference type="AlphaFoldDB" id="A0A841G4F1"/>
<dbReference type="RefSeq" id="WP_184791963.1">
    <property type="nucleotide sequence ID" value="NZ_BONT01000055.1"/>
</dbReference>
<evidence type="ECO:0000313" key="3">
    <source>
        <dbReference type="EMBL" id="MBB6038990.1"/>
    </source>
</evidence>
<evidence type="ECO:0000259" key="2">
    <source>
        <dbReference type="Pfam" id="PF00561"/>
    </source>
</evidence>
<dbReference type="GO" id="GO:0003824">
    <property type="term" value="F:catalytic activity"/>
    <property type="evidence" value="ECO:0007669"/>
    <property type="project" value="UniProtKB-ARBA"/>
</dbReference>
<protein>
    <submittedName>
        <fullName evidence="3">Pimeloyl-ACP methyl ester carboxylesterase</fullName>
    </submittedName>
</protein>
<dbReference type="SUPFAM" id="SSF53474">
    <property type="entry name" value="alpha/beta-Hydrolases"/>
    <property type="match status" value="1"/>
</dbReference>
<evidence type="ECO:0000256" key="1">
    <source>
        <dbReference type="ARBA" id="ARBA00038115"/>
    </source>
</evidence>
<proteinExistence type="inferred from homology"/>
<accession>A0A841G4F1</accession>
<dbReference type="InterPro" id="IPR029058">
    <property type="entry name" value="AB_hydrolase_fold"/>
</dbReference>
<keyword evidence="4" id="KW-1185">Reference proteome</keyword>
<dbReference type="Proteomes" id="UP000548476">
    <property type="component" value="Unassembled WGS sequence"/>
</dbReference>
<dbReference type="InterPro" id="IPR000073">
    <property type="entry name" value="AB_hydrolase_1"/>
</dbReference>
<reference evidence="3 4" key="1">
    <citation type="submission" date="2020-08" db="EMBL/GenBank/DDBJ databases">
        <title>Genomic Encyclopedia of Type Strains, Phase IV (KMG-IV): sequencing the most valuable type-strain genomes for metagenomic binning, comparative biology and taxonomic classification.</title>
        <authorList>
            <person name="Goeker M."/>
        </authorList>
    </citation>
    <scope>NUCLEOTIDE SEQUENCE [LARGE SCALE GENOMIC DNA]</scope>
    <source>
        <strain evidence="3 4">YIM 65646</strain>
    </source>
</reference>
<dbReference type="PANTHER" id="PTHR22946">
    <property type="entry name" value="DIENELACTONE HYDROLASE DOMAIN-CONTAINING PROTEIN-RELATED"/>
    <property type="match status" value="1"/>
</dbReference>
<sequence length="341" mass="36160">MNFLDLDDVHTGFIAANRSRVLAAGVDPYAYDRVIDGIGHIREWPGAFIAAAEARVALARDGSAATRAEADRAAALLFHFATVLPDTDEERRTRAATAAAEAMTRALPSAVPVVDEHPAEGFHGFLHFPNDSVHERNHSTTTVILVPGMNSSAVEFTGVAEVLVRRGLAVLAIDGPGQGACPGRWQPKFERVVGRAIDALPDVATVGVWAMSMGGWLGARAAAYEPRVRALVAVSGPGELRWPELVPYVSDTFRRRTGGEAAARAFAANVDGNGLAPKLTVPTLVVEGGKDEIPGVGNLAELAGAAKQGELMLIPEGGHLVEEQRHEWLPKAADWLATRLG</sequence>
<dbReference type="EMBL" id="JACHGT010000019">
    <property type="protein sequence ID" value="MBB6038990.1"/>
    <property type="molecule type" value="Genomic_DNA"/>
</dbReference>
<dbReference type="PANTHER" id="PTHR22946:SF12">
    <property type="entry name" value="CONIDIAL PIGMENT BIOSYNTHESIS PROTEIN AYG1 (AFU_ORTHOLOGUE AFUA_2G17550)"/>
    <property type="match status" value="1"/>
</dbReference>
<comment type="caution">
    <text evidence="3">The sequence shown here is derived from an EMBL/GenBank/DDBJ whole genome shotgun (WGS) entry which is preliminary data.</text>
</comment>
<dbReference type="InterPro" id="IPR050261">
    <property type="entry name" value="FrsA_esterase"/>
</dbReference>
<organism evidence="3 4">
    <name type="scientific">Phytomonospora endophytica</name>
    <dbReference type="NCBI Taxonomy" id="714109"/>
    <lineage>
        <taxon>Bacteria</taxon>
        <taxon>Bacillati</taxon>
        <taxon>Actinomycetota</taxon>
        <taxon>Actinomycetes</taxon>
        <taxon>Micromonosporales</taxon>
        <taxon>Micromonosporaceae</taxon>
        <taxon>Phytomonospora</taxon>
    </lineage>
</organism>
<comment type="similarity">
    <text evidence="1">Belongs to the AB hydrolase superfamily. FUS2 hydrolase family.</text>
</comment>
<dbReference type="Pfam" id="PF00561">
    <property type="entry name" value="Abhydrolase_1"/>
    <property type="match status" value="1"/>
</dbReference>
<dbReference type="Gene3D" id="1.20.1440.110">
    <property type="entry name" value="acylaminoacyl peptidase"/>
    <property type="match status" value="1"/>
</dbReference>